<sequence length="278" mass="32222">MKNLKRSQIAASNYHYIKYSLDYFLKSMVDLDQHFIEFYAASPHLSIEDATYSSVVDIRKKLDERDISVCCLTQEQCVYPINIACEDDVIRERSIQTFMRSIEYAELLGAKYCQLVAGRGYYDNPDSDAWKRSVESIHRIVEKAEKYNVVMVLEAATYHTTNVVYNTRLIRKMIDEINSPNFKSMLDTCAVAIEKEDLRECMDLLGKDMMHLHFADGNPTGHFIPGEGNLPLANYLQVLDDCNYKGAIAFEIYNRIYDYKPHEHMEACLKFVNDLIKQ</sequence>
<proteinExistence type="predicted"/>
<dbReference type="PANTHER" id="PTHR12110">
    <property type="entry name" value="HYDROXYPYRUVATE ISOMERASE"/>
    <property type="match status" value="1"/>
</dbReference>
<accession>A0A1S8S402</accession>
<comment type="caution">
    <text evidence="2">The sequence shown here is derived from an EMBL/GenBank/DDBJ whole genome shotgun (WGS) entry which is preliminary data.</text>
</comment>
<evidence type="ECO:0000313" key="2">
    <source>
        <dbReference type="EMBL" id="OOM60035.1"/>
    </source>
</evidence>
<evidence type="ECO:0000313" key="3">
    <source>
        <dbReference type="Proteomes" id="UP000190973"/>
    </source>
</evidence>
<feature type="domain" description="Xylose isomerase-like TIM barrel" evidence="1">
    <location>
        <begin position="34"/>
        <end position="265"/>
    </location>
</feature>
<dbReference type="Gene3D" id="3.20.20.150">
    <property type="entry name" value="Divalent-metal-dependent TIM barrel enzymes"/>
    <property type="match status" value="1"/>
</dbReference>
<dbReference type="Proteomes" id="UP000190973">
    <property type="component" value="Unassembled WGS sequence"/>
</dbReference>
<gene>
    <name evidence="2" type="ORF">CLBCK_31130</name>
</gene>
<dbReference type="SUPFAM" id="SSF51658">
    <property type="entry name" value="Xylose isomerase-like"/>
    <property type="match status" value="1"/>
</dbReference>
<dbReference type="InterPro" id="IPR050312">
    <property type="entry name" value="IolE/XylAMocC-like"/>
</dbReference>
<dbReference type="EMBL" id="LZZI01000059">
    <property type="protein sequence ID" value="OOM60035.1"/>
    <property type="molecule type" value="Genomic_DNA"/>
</dbReference>
<organism evidence="2 3">
    <name type="scientific">Clostridium beijerinckii</name>
    <name type="common">Clostridium MP</name>
    <dbReference type="NCBI Taxonomy" id="1520"/>
    <lineage>
        <taxon>Bacteria</taxon>
        <taxon>Bacillati</taxon>
        <taxon>Bacillota</taxon>
        <taxon>Clostridia</taxon>
        <taxon>Eubacteriales</taxon>
        <taxon>Clostridiaceae</taxon>
        <taxon>Clostridium</taxon>
    </lineage>
</organism>
<reference evidence="2 3" key="1">
    <citation type="submission" date="2016-05" db="EMBL/GenBank/DDBJ databases">
        <title>Microbial solvent formation.</title>
        <authorList>
            <person name="Poehlein A."/>
            <person name="Montoya Solano J.D."/>
            <person name="Flitsch S."/>
            <person name="Krabben P."/>
            <person name="Duerre P."/>
            <person name="Daniel R."/>
        </authorList>
    </citation>
    <scope>NUCLEOTIDE SEQUENCE [LARGE SCALE GENOMIC DNA]</scope>
    <source>
        <strain evidence="2 3">DSM 53</strain>
    </source>
</reference>
<dbReference type="InterPro" id="IPR036237">
    <property type="entry name" value="Xyl_isomerase-like_sf"/>
</dbReference>
<dbReference type="InterPro" id="IPR013022">
    <property type="entry name" value="Xyl_isomerase-like_TIM-brl"/>
</dbReference>
<evidence type="ECO:0000259" key="1">
    <source>
        <dbReference type="Pfam" id="PF01261"/>
    </source>
</evidence>
<dbReference type="GO" id="GO:0016853">
    <property type="term" value="F:isomerase activity"/>
    <property type="evidence" value="ECO:0007669"/>
    <property type="project" value="UniProtKB-KW"/>
</dbReference>
<keyword evidence="2" id="KW-0413">Isomerase</keyword>
<dbReference type="RefSeq" id="WP_077839547.1">
    <property type="nucleotide sequence ID" value="NZ_JABTAE010000001.1"/>
</dbReference>
<dbReference type="AlphaFoldDB" id="A0A1S8S402"/>
<dbReference type="PANTHER" id="PTHR12110:SF21">
    <property type="entry name" value="XYLOSE ISOMERASE-LIKE TIM BARREL DOMAIN-CONTAINING PROTEIN"/>
    <property type="match status" value="1"/>
</dbReference>
<protein>
    <submittedName>
        <fullName evidence="2">D-tagatose 3-epimerase</fullName>
        <ecNumber evidence="2">5.3.1.-</ecNumber>
    </submittedName>
</protein>
<dbReference type="Pfam" id="PF01261">
    <property type="entry name" value="AP_endonuc_2"/>
    <property type="match status" value="1"/>
</dbReference>
<name>A0A1S8S402_CLOBE</name>
<dbReference type="EC" id="5.3.1.-" evidence="2"/>